<dbReference type="Gene3D" id="3.40.830.10">
    <property type="entry name" value="LigB-like"/>
    <property type="match status" value="1"/>
</dbReference>
<feature type="domain" description="Extradiol ring-cleavage dioxygenase class III enzyme subunit B" evidence="6">
    <location>
        <begin position="28"/>
        <end position="255"/>
    </location>
</feature>
<organism evidence="7 8">
    <name type="scientific">Angomonas deanei</name>
    <dbReference type="NCBI Taxonomy" id="59799"/>
    <lineage>
        <taxon>Eukaryota</taxon>
        <taxon>Discoba</taxon>
        <taxon>Euglenozoa</taxon>
        <taxon>Kinetoplastea</taxon>
        <taxon>Metakinetoplastina</taxon>
        <taxon>Trypanosomatida</taxon>
        <taxon>Trypanosomatidae</taxon>
        <taxon>Strigomonadinae</taxon>
        <taxon>Angomonas</taxon>
    </lineage>
</organism>
<dbReference type="PIRSF" id="PIRSF006157">
    <property type="entry name" value="Doxgns_DODA"/>
    <property type="match status" value="1"/>
</dbReference>
<evidence type="ECO:0000259" key="6">
    <source>
        <dbReference type="Pfam" id="PF02900"/>
    </source>
</evidence>
<dbReference type="SUPFAM" id="SSF53213">
    <property type="entry name" value="LigB-like"/>
    <property type="match status" value="1"/>
</dbReference>
<dbReference type="InterPro" id="IPR014436">
    <property type="entry name" value="Extradiol_dOase_DODA"/>
</dbReference>
<dbReference type="InterPro" id="IPR004183">
    <property type="entry name" value="Xdiol_dOase_suB"/>
</dbReference>
<evidence type="ECO:0000256" key="4">
    <source>
        <dbReference type="ARBA" id="ARBA00022833"/>
    </source>
</evidence>
<keyword evidence="5" id="KW-0560">Oxidoreductase</keyword>
<dbReference type="PANTHER" id="PTHR30096:SF0">
    <property type="entry name" value="4,5-DOPA DIOXYGENASE EXTRADIOL-LIKE PROTEIN"/>
    <property type="match status" value="1"/>
</dbReference>
<dbReference type="Pfam" id="PF02900">
    <property type="entry name" value="LigB"/>
    <property type="match status" value="1"/>
</dbReference>
<keyword evidence="4" id="KW-0862">Zinc</keyword>
<dbReference type="GO" id="GO:0008270">
    <property type="term" value="F:zinc ion binding"/>
    <property type="evidence" value="ECO:0007669"/>
    <property type="project" value="InterPro"/>
</dbReference>
<dbReference type="Proteomes" id="UP000515908">
    <property type="component" value="Chromosome 20"/>
</dbReference>
<dbReference type="GO" id="GO:0008198">
    <property type="term" value="F:ferrous iron binding"/>
    <property type="evidence" value="ECO:0007669"/>
    <property type="project" value="InterPro"/>
</dbReference>
<protein>
    <submittedName>
        <fullName evidence="7">Catalytic LigB subunit of aromatic ring-opening dioxygenase, putative</fullName>
    </submittedName>
</protein>
<dbReference type="AlphaFoldDB" id="A0A7G2CP88"/>
<name>A0A7G2CP88_9TRYP</name>
<dbReference type="EMBL" id="LR877164">
    <property type="protein sequence ID" value="CAD2221315.1"/>
    <property type="molecule type" value="Genomic_DNA"/>
</dbReference>
<dbReference type="CDD" id="cd07363">
    <property type="entry name" value="45_DOPA_Dioxygenase"/>
    <property type="match status" value="1"/>
</dbReference>
<reference evidence="7 8" key="1">
    <citation type="submission" date="2020-08" db="EMBL/GenBank/DDBJ databases">
        <authorList>
            <person name="Newling K."/>
            <person name="Davey J."/>
            <person name="Forrester S."/>
        </authorList>
    </citation>
    <scope>NUCLEOTIDE SEQUENCE [LARGE SCALE GENOMIC DNA]</scope>
    <source>
        <strain evidence="8">Crithidia deanei Carvalho (ATCC PRA-265)</strain>
    </source>
</reference>
<comment type="cofactor">
    <cofactor evidence="1">
        <name>Zn(2+)</name>
        <dbReference type="ChEBI" id="CHEBI:29105"/>
    </cofactor>
</comment>
<keyword evidence="8" id="KW-1185">Reference proteome</keyword>
<evidence type="ECO:0000313" key="7">
    <source>
        <dbReference type="EMBL" id="CAD2221315.1"/>
    </source>
</evidence>
<sequence length="272" mass="29409">MSQSRGMYPALFICHGGGPMPILGDPGHKPMVDKWKQHAQDIVAKYGKPTAIAVVSAHYNTSAPEVGGAARPEMWYDYYGFPKEGYTIQYSAPGNPSLAQEMAQAMKDAGLKATANPSRRYDHGVFVPLLTMFPDADIPVIPVSVLAGDSPTEHMKMGTALRPFRERGVFFLGSGSSMHHFGNLGRKGAGTTFNNALTEALTKHEEWSGEERMAALAKVETFAGFDEAHPPGAHEHLMPLLTLLGTAAGNAAKEVANLPFISANVRHYLFEN</sequence>
<evidence type="ECO:0000256" key="2">
    <source>
        <dbReference type="ARBA" id="ARBA00007581"/>
    </source>
</evidence>
<proteinExistence type="inferred from homology"/>
<dbReference type="GO" id="GO:0016702">
    <property type="term" value="F:oxidoreductase activity, acting on single donors with incorporation of molecular oxygen, incorporation of two atoms of oxygen"/>
    <property type="evidence" value="ECO:0007669"/>
    <property type="project" value="UniProtKB-ARBA"/>
</dbReference>
<dbReference type="VEuPathDB" id="TriTrypDB:ADEAN_000884700"/>
<gene>
    <name evidence="7" type="ORF">ADEAN_000884700</name>
</gene>
<comment type="similarity">
    <text evidence="2">Belongs to the DODA-type extradiol aromatic ring-opening dioxygenase family.</text>
</comment>
<dbReference type="PANTHER" id="PTHR30096">
    <property type="entry name" value="4,5-DOPA DIOXYGENASE EXTRADIOL-LIKE PROTEIN"/>
    <property type="match status" value="1"/>
</dbReference>
<keyword evidence="3" id="KW-0479">Metal-binding</keyword>
<evidence type="ECO:0000313" key="8">
    <source>
        <dbReference type="Proteomes" id="UP000515908"/>
    </source>
</evidence>
<evidence type="ECO:0000256" key="5">
    <source>
        <dbReference type="ARBA" id="ARBA00023002"/>
    </source>
</evidence>
<keyword evidence="7" id="KW-0223">Dioxygenase</keyword>
<evidence type="ECO:0000256" key="3">
    <source>
        <dbReference type="ARBA" id="ARBA00022723"/>
    </source>
</evidence>
<accession>A0A7G2CP88</accession>
<evidence type="ECO:0000256" key="1">
    <source>
        <dbReference type="ARBA" id="ARBA00001947"/>
    </source>
</evidence>